<dbReference type="OrthoDB" id="1919336at2759"/>
<keyword evidence="3" id="KW-1185">Reference proteome</keyword>
<keyword evidence="1" id="KW-0732">Signal</keyword>
<evidence type="ECO:0000313" key="3">
    <source>
        <dbReference type="Proteomes" id="UP001140513"/>
    </source>
</evidence>
<dbReference type="AlphaFoldDB" id="A0A9W8XGY2"/>
<protein>
    <submittedName>
        <fullName evidence="2">Uncharacterized protein</fullName>
    </submittedName>
</protein>
<dbReference type="EMBL" id="JAPEUX010000006">
    <property type="protein sequence ID" value="KAJ4350456.1"/>
    <property type="molecule type" value="Genomic_DNA"/>
</dbReference>
<dbReference type="RefSeq" id="XP_056069386.1">
    <property type="nucleotide sequence ID" value="XM_056217830.1"/>
</dbReference>
<evidence type="ECO:0000313" key="2">
    <source>
        <dbReference type="EMBL" id="KAJ4350456.1"/>
    </source>
</evidence>
<gene>
    <name evidence="2" type="ORF">N0V89_009077</name>
</gene>
<sequence>MTLYWSFTACIVLLYSATTKLLEGQADTVDQDLTYGKACMDMLETCRSMEPIAARYLDILWPLYDTLRDIHHRMMGRAKTSIYALLQGDSTTLSPPIPVSKAEMGPISETLSALLTDPFGRKQALGDNSMRRVLNSDGSCSVFWFR</sequence>
<organism evidence="2 3">
    <name type="scientific">Didymosphaeria variabile</name>
    <dbReference type="NCBI Taxonomy" id="1932322"/>
    <lineage>
        <taxon>Eukaryota</taxon>
        <taxon>Fungi</taxon>
        <taxon>Dikarya</taxon>
        <taxon>Ascomycota</taxon>
        <taxon>Pezizomycotina</taxon>
        <taxon>Dothideomycetes</taxon>
        <taxon>Pleosporomycetidae</taxon>
        <taxon>Pleosporales</taxon>
        <taxon>Massarineae</taxon>
        <taxon>Didymosphaeriaceae</taxon>
        <taxon>Didymosphaeria</taxon>
    </lineage>
</organism>
<reference evidence="2" key="1">
    <citation type="submission" date="2022-10" db="EMBL/GenBank/DDBJ databases">
        <title>Tapping the CABI collections for fungal endophytes: first genome assemblies for Collariella, Neodidymelliopsis, Ascochyta clinopodiicola, Didymella pomorum, Didymosphaeria variabile, Neocosmospora piperis and Neocucurbitaria cava.</title>
        <authorList>
            <person name="Hill R."/>
        </authorList>
    </citation>
    <scope>NUCLEOTIDE SEQUENCE</scope>
    <source>
        <strain evidence="2">IMI 356815</strain>
    </source>
</reference>
<name>A0A9W8XGY2_9PLEO</name>
<accession>A0A9W8XGY2</accession>
<feature type="signal peptide" evidence="1">
    <location>
        <begin position="1"/>
        <end position="24"/>
    </location>
</feature>
<dbReference type="Proteomes" id="UP001140513">
    <property type="component" value="Unassembled WGS sequence"/>
</dbReference>
<dbReference type="GeneID" id="80912607"/>
<feature type="chain" id="PRO_5040888633" evidence="1">
    <location>
        <begin position="25"/>
        <end position="146"/>
    </location>
</feature>
<proteinExistence type="predicted"/>
<evidence type="ECO:0000256" key="1">
    <source>
        <dbReference type="SAM" id="SignalP"/>
    </source>
</evidence>
<comment type="caution">
    <text evidence="2">The sequence shown here is derived from an EMBL/GenBank/DDBJ whole genome shotgun (WGS) entry which is preliminary data.</text>
</comment>